<comment type="caution">
    <text evidence="2">The sequence shown here is derived from an EMBL/GenBank/DDBJ whole genome shotgun (WGS) entry which is preliminary data.</text>
</comment>
<dbReference type="PANTHER" id="PTHR42685:SF22">
    <property type="entry name" value="CONDITIONED MEDIUM FACTOR RECEPTOR 1"/>
    <property type="match status" value="1"/>
</dbReference>
<dbReference type="RefSeq" id="WP_379524854.1">
    <property type="nucleotide sequence ID" value="NZ_JBHSPA010000126.1"/>
</dbReference>
<protein>
    <submittedName>
        <fullName evidence="2">NAD(P)/FAD-dependent oxidoreductase</fullName>
        <ecNumber evidence="2">1.-.-.-</ecNumber>
    </submittedName>
</protein>
<dbReference type="InterPro" id="IPR036188">
    <property type="entry name" value="FAD/NAD-bd_sf"/>
</dbReference>
<dbReference type="Proteomes" id="UP001596058">
    <property type="component" value="Unassembled WGS sequence"/>
</dbReference>
<dbReference type="InterPro" id="IPR002938">
    <property type="entry name" value="FAD-bd"/>
</dbReference>
<organism evidence="2 3">
    <name type="scientific">Nonomuraea insulae</name>
    <dbReference type="NCBI Taxonomy" id="1616787"/>
    <lineage>
        <taxon>Bacteria</taxon>
        <taxon>Bacillati</taxon>
        <taxon>Actinomycetota</taxon>
        <taxon>Actinomycetes</taxon>
        <taxon>Streptosporangiales</taxon>
        <taxon>Streptosporangiaceae</taxon>
        <taxon>Nonomuraea</taxon>
    </lineage>
</organism>
<keyword evidence="2" id="KW-0560">Oxidoreductase</keyword>
<dbReference type="EMBL" id="JBHSPA010000126">
    <property type="protein sequence ID" value="MFC5835435.1"/>
    <property type="molecule type" value="Genomic_DNA"/>
</dbReference>
<evidence type="ECO:0000313" key="3">
    <source>
        <dbReference type="Proteomes" id="UP001596058"/>
    </source>
</evidence>
<sequence>MTIDHADVVVVGSGMGGAAAACRLAAGGLSVVLLEKQDAFTDLVRGEWLAPWGIQEAQRLGVLDCFAVGGACEMRRWVTWDEAVPPEEVESVDMTRFIPSAGGPLSFPHHTVCQIMAEQAVASGARVVMNAAKITVTPGTEPVVTYRTPGGLHELRARMVLGATGRVCKVGRQIGVSMTSATHEWGGALMVEGLGDWPAETQALGTEGDVMFMVFPQEAGRARLYMNFPTANQHRYRGPGGPERFIADFELECLPDRGKAVTVARPAGPLAVWPRLSTLPDRPTLTEGVVLIGDEAGQTDSVLGTGLSCALRDARTVSEVLLGGDDWRPAAFAPFLAERAFRMGRLHHGAEIVAKLHASFGPEALERRRRVGRLAARHFGAQVTGLLNLVAPEDVPDFGFSEFFAERLFRESA</sequence>
<dbReference type="Gene3D" id="3.50.50.60">
    <property type="entry name" value="FAD/NAD(P)-binding domain"/>
    <property type="match status" value="1"/>
</dbReference>
<feature type="domain" description="FAD-binding" evidence="1">
    <location>
        <begin position="6"/>
        <end position="319"/>
    </location>
</feature>
<reference evidence="3" key="1">
    <citation type="journal article" date="2019" name="Int. J. Syst. Evol. Microbiol.">
        <title>The Global Catalogue of Microorganisms (GCM) 10K type strain sequencing project: providing services to taxonomists for standard genome sequencing and annotation.</title>
        <authorList>
            <consortium name="The Broad Institute Genomics Platform"/>
            <consortium name="The Broad Institute Genome Sequencing Center for Infectious Disease"/>
            <person name="Wu L."/>
            <person name="Ma J."/>
        </authorList>
    </citation>
    <scope>NUCLEOTIDE SEQUENCE [LARGE SCALE GENOMIC DNA]</scope>
    <source>
        <strain evidence="3">CCUG 53903</strain>
    </source>
</reference>
<dbReference type="PRINTS" id="PR00411">
    <property type="entry name" value="PNDRDTASEI"/>
</dbReference>
<keyword evidence="3" id="KW-1185">Reference proteome</keyword>
<gene>
    <name evidence="2" type="ORF">ACFPZ3_67440</name>
</gene>
<accession>A0ABW1DEJ9</accession>
<name>A0ABW1DEJ9_9ACTN</name>
<proteinExistence type="predicted"/>
<dbReference type="PANTHER" id="PTHR42685">
    <property type="entry name" value="GERANYLGERANYL DIPHOSPHATE REDUCTASE"/>
    <property type="match status" value="1"/>
</dbReference>
<dbReference type="Pfam" id="PF01494">
    <property type="entry name" value="FAD_binding_3"/>
    <property type="match status" value="1"/>
</dbReference>
<dbReference type="SUPFAM" id="SSF51905">
    <property type="entry name" value="FAD/NAD(P)-binding domain"/>
    <property type="match status" value="1"/>
</dbReference>
<evidence type="ECO:0000313" key="2">
    <source>
        <dbReference type="EMBL" id="MFC5835435.1"/>
    </source>
</evidence>
<dbReference type="EC" id="1.-.-.-" evidence="2"/>
<evidence type="ECO:0000259" key="1">
    <source>
        <dbReference type="Pfam" id="PF01494"/>
    </source>
</evidence>
<dbReference type="InterPro" id="IPR050407">
    <property type="entry name" value="Geranylgeranyl_reductase"/>
</dbReference>
<dbReference type="GO" id="GO:0016491">
    <property type="term" value="F:oxidoreductase activity"/>
    <property type="evidence" value="ECO:0007669"/>
    <property type="project" value="UniProtKB-KW"/>
</dbReference>